<sequence length="21" mass="2205">MPNLPVGVALSRMASLSSWST</sequence>
<evidence type="ECO:0000313" key="2">
    <source>
        <dbReference type="Proteomes" id="UP000017243"/>
    </source>
</evidence>
<gene>
    <name evidence="1" type="ORF">LHCIRMBIA953_00669</name>
</gene>
<dbReference type="EMBL" id="CBUH010000186">
    <property type="protein sequence ID" value="CDI43732.1"/>
    <property type="molecule type" value="Genomic_DNA"/>
</dbReference>
<dbReference type="AlphaFoldDB" id="U4QGL6"/>
<proteinExistence type="predicted"/>
<name>U4QGL6_LACHE</name>
<accession>U4QGL6</accession>
<evidence type="ECO:0000313" key="1">
    <source>
        <dbReference type="EMBL" id="CDI43732.1"/>
    </source>
</evidence>
<protein>
    <submittedName>
        <fullName evidence="1">Uncharacterized protein</fullName>
    </submittedName>
</protein>
<organism evidence="1 2">
    <name type="scientific">Lactobacillus helveticus CIRM-BIA 953</name>
    <dbReference type="NCBI Taxonomy" id="1226335"/>
    <lineage>
        <taxon>Bacteria</taxon>
        <taxon>Bacillati</taxon>
        <taxon>Bacillota</taxon>
        <taxon>Bacilli</taxon>
        <taxon>Lactobacillales</taxon>
        <taxon>Lactobacillaceae</taxon>
        <taxon>Lactobacillus</taxon>
    </lineage>
</organism>
<reference evidence="1 2" key="1">
    <citation type="submission" date="2013-09" db="EMBL/GenBank/DDBJ databases">
        <title>Draft Genome Sequence of five Lactobacillus helveticus strains CIRM-BIA 101T, 103, 104, 951 and 953 isolated from milk product.</title>
        <authorList>
            <person name="Valence F."/>
            <person name="Chuat V."/>
            <person name="Ma L."/>
            <person name="Creno S."/>
            <person name="Falentin H."/>
            <person name="Lortal S."/>
            <person name="Bizet C."/>
            <person name="Clermont D."/>
            <person name="Loux V."/>
            <person name="Bouchier C."/>
            <person name="Cousin S."/>
        </authorList>
    </citation>
    <scope>NUCLEOTIDE SEQUENCE [LARGE SCALE GENOMIC DNA]</scope>
    <source>
        <strain evidence="1 2">CIRM-BIA 953</strain>
    </source>
</reference>
<comment type="caution">
    <text evidence="1">The sequence shown here is derived from an EMBL/GenBank/DDBJ whole genome shotgun (WGS) entry which is preliminary data.</text>
</comment>
<dbReference type="Proteomes" id="UP000017243">
    <property type="component" value="Unassembled WGS sequence"/>
</dbReference>